<reference evidence="1 2" key="1">
    <citation type="submission" date="2020-10" db="EMBL/GenBank/DDBJ databases">
        <title>complete genome sequencing of Lysobacter sp. H21R20.</title>
        <authorList>
            <person name="Bae J.-W."/>
            <person name="Lee S.-Y."/>
        </authorList>
    </citation>
    <scope>NUCLEOTIDE SEQUENCE [LARGE SCALE GENOMIC DNA]</scope>
    <source>
        <strain evidence="1 2">H21R20</strain>
    </source>
</reference>
<evidence type="ECO:0000313" key="2">
    <source>
        <dbReference type="Proteomes" id="UP000594059"/>
    </source>
</evidence>
<sequence>MVNENVTTLEIENGVGIIALPGSEATIRGFSGAKVVIVDEASRVEDGLMAGIRPMLATTQGRLIALTTPYGKRGWFYEAWEYGGDRWGRIKVTAHDCPRIDPEWLEEERQGMGDWQFRQEYLCELVDTDEQFFASDLIEAAR</sequence>
<evidence type="ECO:0008006" key="3">
    <source>
        <dbReference type="Google" id="ProtNLM"/>
    </source>
</evidence>
<dbReference type="InterPro" id="IPR027417">
    <property type="entry name" value="P-loop_NTPase"/>
</dbReference>
<dbReference type="Proteomes" id="UP000594059">
    <property type="component" value="Chromosome"/>
</dbReference>
<dbReference type="Pfam" id="PF03237">
    <property type="entry name" value="Terminase_6N"/>
    <property type="match status" value="1"/>
</dbReference>
<keyword evidence="2" id="KW-1185">Reference proteome</keyword>
<dbReference type="EMBL" id="CP063656">
    <property type="protein sequence ID" value="QOW20362.1"/>
    <property type="molecule type" value="Genomic_DNA"/>
</dbReference>
<protein>
    <recommendedName>
        <fullName evidence="3">Terminase</fullName>
    </recommendedName>
</protein>
<dbReference type="RefSeq" id="WP_193986702.1">
    <property type="nucleotide sequence ID" value="NZ_CP063656.1"/>
</dbReference>
<dbReference type="Gene3D" id="3.40.50.300">
    <property type="entry name" value="P-loop containing nucleotide triphosphate hydrolases"/>
    <property type="match status" value="1"/>
</dbReference>
<accession>A0A7S6UHG9</accession>
<gene>
    <name evidence="1" type="ORF">INQ41_04890</name>
</gene>
<evidence type="ECO:0000313" key="1">
    <source>
        <dbReference type="EMBL" id="QOW20362.1"/>
    </source>
</evidence>
<name>A0A7S6UHG9_9GAMM</name>
<proteinExistence type="predicted"/>
<dbReference type="AlphaFoldDB" id="A0A7S6UHG9"/>
<dbReference type="KEGG" id="lcic:INQ41_04890"/>
<organism evidence="1 2">
    <name type="scientific">Novilysobacter ciconiae</name>
    <dbReference type="NCBI Taxonomy" id="2781022"/>
    <lineage>
        <taxon>Bacteria</taxon>
        <taxon>Pseudomonadati</taxon>
        <taxon>Pseudomonadota</taxon>
        <taxon>Gammaproteobacteria</taxon>
        <taxon>Lysobacterales</taxon>
        <taxon>Lysobacteraceae</taxon>
        <taxon>Novilysobacter</taxon>
    </lineage>
</organism>